<keyword evidence="2" id="KW-0472">Membrane</keyword>
<dbReference type="AlphaFoldDB" id="A0A2T3G1E2"/>
<gene>
    <name evidence="5" type="ORF">C7U55_04255</name>
    <name evidence="4" type="ORF">LJD69_05600</name>
</gene>
<evidence type="ECO:0000256" key="2">
    <source>
        <dbReference type="SAM" id="Phobius"/>
    </source>
</evidence>
<dbReference type="GO" id="GO:0009254">
    <property type="term" value="P:peptidoglycan turnover"/>
    <property type="evidence" value="ECO:0007669"/>
    <property type="project" value="InterPro"/>
</dbReference>
<dbReference type="SUPFAM" id="SSF50685">
    <property type="entry name" value="Barwin-like endoglucanases"/>
    <property type="match status" value="1"/>
</dbReference>
<keyword evidence="1" id="KW-0732">Signal</keyword>
<dbReference type="PROSITE" id="PS51109">
    <property type="entry name" value="G5"/>
    <property type="match status" value="1"/>
</dbReference>
<dbReference type="Proteomes" id="UP001198439">
    <property type="component" value="Unassembled WGS sequence"/>
</dbReference>
<keyword evidence="6" id="KW-1185">Reference proteome</keyword>
<dbReference type="Pfam" id="PF06725">
    <property type="entry name" value="3D"/>
    <property type="match status" value="1"/>
</dbReference>
<proteinExistence type="predicted"/>
<dbReference type="EMBL" id="JAJDKZ010000011">
    <property type="protein sequence ID" value="MCB8610062.1"/>
    <property type="molecule type" value="Genomic_DNA"/>
</dbReference>
<organism evidence="5 6">
    <name type="scientific">Faecalibacillus faecis</name>
    <dbReference type="NCBI Taxonomy" id="1982628"/>
    <lineage>
        <taxon>Bacteria</taxon>
        <taxon>Bacillati</taxon>
        <taxon>Bacillota</taxon>
        <taxon>Erysipelotrichia</taxon>
        <taxon>Erysipelotrichales</taxon>
        <taxon>Coprobacillaceae</taxon>
        <taxon>Faecalibacillus</taxon>
    </lineage>
</organism>
<dbReference type="GeneID" id="77470312"/>
<dbReference type="GO" id="GO:0004553">
    <property type="term" value="F:hydrolase activity, hydrolyzing O-glycosyl compounds"/>
    <property type="evidence" value="ECO:0007669"/>
    <property type="project" value="InterPro"/>
</dbReference>
<keyword evidence="2" id="KW-1133">Transmembrane helix</keyword>
<reference evidence="4" key="3">
    <citation type="submission" date="2021-10" db="EMBL/GenBank/DDBJ databases">
        <title>Collection of gut derived symbiotic bacterial strains cultured from healthy donors.</title>
        <authorList>
            <person name="Lin H."/>
            <person name="Littmann E."/>
            <person name="Kohout C."/>
            <person name="Pamer E.G."/>
        </authorList>
    </citation>
    <scope>NUCLEOTIDE SEQUENCE</scope>
    <source>
        <strain evidence="4">DFI.4.48</strain>
    </source>
</reference>
<dbReference type="InterPro" id="IPR010611">
    <property type="entry name" value="3D_dom"/>
</dbReference>
<feature type="transmembrane region" description="Helical" evidence="2">
    <location>
        <begin position="18"/>
        <end position="37"/>
    </location>
</feature>
<dbReference type="EMBL" id="PYLP01000003">
    <property type="protein sequence ID" value="PST41359.1"/>
    <property type="molecule type" value="Genomic_DNA"/>
</dbReference>
<dbReference type="GO" id="GO:0019867">
    <property type="term" value="C:outer membrane"/>
    <property type="evidence" value="ECO:0007669"/>
    <property type="project" value="InterPro"/>
</dbReference>
<comment type="caution">
    <text evidence="5">The sequence shown here is derived from an EMBL/GenBank/DDBJ whole genome shotgun (WGS) entry which is preliminary data.</text>
</comment>
<reference evidence="5" key="2">
    <citation type="journal article" date="2019" name="Int. J. Syst. Evol. Microbiol.">
        <title>Faecalibacillus intestinalis gen. nov., sp. nov. and Faecalibacillus faecis sp. nov., isolated from human faeces.</title>
        <authorList>
            <person name="Seo B."/>
            <person name="Jeon K."/>
            <person name="Baek I."/>
            <person name="Lee Y.M."/>
            <person name="Baek K."/>
            <person name="Ko G."/>
        </authorList>
    </citation>
    <scope>NUCLEOTIDE SEQUENCE</scope>
    <source>
        <strain evidence="5">SNUG30370</strain>
    </source>
</reference>
<protein>
    <submittedName>
        <fullName evidence="4">G5 domain-containing protein</fullName>
    </submittedName>
</protein>
<evidence type="ECO:0000313" key="4">
    <source>
        <dbReference type="EMBL" id="MCB8610062.1"/>
    </source>
</evidence>
<dbReference type="SMART" id="SM01208">
    <property type="entry name" value="G5"/>
    <property type="match status" value="1"/>
</dbReference>
<keyword evidence="2" id="KW-0812">Transmembrane</keyword>
<dbReference type="Proteomes" id="UP000241201">
    <property type="component" value="Unassembled WGS sequence"/>
</dbReference>
<name>A0A2T3G1E2_9FIRM</name>
<reference evidence="6" key="1">
    <citation type="submission" date="2018-03" db="EMBL/GenBank/DDBJ databases">
        <title>Lachnoclostridium SNUG30370 gen.nov., sp.nov., isolated from human faeces.</title>
        <authorList>
            <person name="Seo B."/>
            <person name="Jeon K."/>
            <person name="Ko G."/>
        </authorList>
    </citation>
    <scope>NUCLEOTIDE SEQUENCE [LARGE SCALE GENOMIC DNA]</scope>
    <source>
        <strain evidence="6">SNUG30370</strain>
    </source>
</reference>
<evidence type="ECO:0000313" key="5">
    <source>
        <dbReference type="EMBL" id="PST41359.1"/>
    </source>
</evidence>
<feature type="domain" description="G5" evidence="3">
    <location>
        <begin position="99"/>
        <end position="180"/>
    </location>
</feature>
<dbReference type="RefSeq" id="WP_106987480.1">
    <property type="nucleotide sequence ID" value="NZ_DAWBWI010000363.1"/>
</dbReference>
<evidence type="ECO:0000313" key="6">
    <source>
        <dbReference type="Proteomes" id="UP000241201"/>
    </source>
</evidence>
<evidence type="ECO:0000259" key="3">
    <source>
        <dbReference type="PROSITE" id="PS51109"/>
    </source>
</evidence>
<evidence type="ECO:0000256" key="1">
    <source>
        <dbReference type="ARBA" id="ARBA00022729"/>
    </source>
</evidence>
<dbReference type="InterPro" id="IPR011098">
    <property type="entry name" value="G5_dom"/>
</dbReference>
<dbReference type="Gene3D" id="2.20.230.10">
    <property type="entry name" value="Resuscitation-promoting factor rpfb"/>
    <property type="match status" value="1"/>
</dbReference>
<dbReference type="Pfam" id="PF07501">
    <property type="entry name" value="G5"/>
    <property type="match status" value="1"/>
</dbReference>
<dbReference type="InterPro" id="IPR036908">
    <property type="entry name" value="RlpA-like_sf"/>
</dbReference>
<sequence length="309" mass="33410">MKTIKQIISDADPRLKGVLVIMIAYVMVMATTITAGATQEIKGYKETIEIQYQDGAQEAKDYLVRQDSVKNVLKELDVTLGNKDTVNKDMSYIVQSKDLLQVNRISEEEVEEVQYVDSQTIETTGLHLFTTEVVQQGQQGQINNKVKVTYENGKIVKKELLSSEVVTEKTDTIIAHGTVQPGAYFTGKLTTYGGDCAGGNGTSSSGISLSPTTGVKGSNSAKLSYNGGSYYCLAADPSIPFGTIIKITNHNLGIESTAYGIVVDRGGAIKKNHIDIFNGTEAGKYFRGGSSSNTQFEIVSVGSGKNFWK</sequence>
<dbReference type="InterPro" id="IPR059180">
    <property type="entry name" value="3D_YorM"/>
</dbReference>
<accession>A0A2T3G1E2</accession>
<dbReference type="CDD" id="cd14667">
    <property type="entry name" value="3D_containing_proteins"/>
    <property type="match status" value="1"/>
</dbReference>